<name>A0A813W7N6_9BILA</name>
<evidence type="ECO:0000256" key="4">
    <source>
        <dbReference type="ARBA" id="ARBA00022448"/>
    </source>
</evidence>
<dbReference type="InterPro" id="IPR011012">
    <property type="entry name" value="Longin-like_dom_sf"/>
</dbReference>
<accession>A0A813W7N6</accession>
<keyword evidence="6" id="KW-0254">Endocytosis</keyword>
<dbReference type="PIRSF" id="PIRSF015588">
    <property type="entry name" value="AP_complex_sigma"/>
    <property type="match status" value="1"/>
</dbReference>
<dbReference type="PROSITE" id="PS00989">
    <property type="entry name" value="CLAT_ADAPTOR_S"/>
    <property type="match status" value="1"/>
</dbReference>
<keyword evidence="7 11" id="KW-0653">Protein transport</keyword>
<dbReference type="Pfam" id="PF01217">
    <property type="entry name" value="Clat_adaptor_s"/>
    <property type="match status" value="1"/>
</dbReference>
<keyword evidence="4 11" id="KW-0813">Transport</keyword>
<dbReference type="Proteomes" id="UP000663829">
    <property type="component" value="Unassembled WGS sequence"/>
</dbReference>
<proteinExistence type="inferred from homology"/>
<evidence type="ECO:0000313" key="16">
    <source>
        <dbReference type="EMBL" id="CAF4044135.1"/>
    </source>
</evidence>
<dbReference type="AlphaFoldDB" id="A0A813W7N6"/>
<dbReference type="GO" id="GO:0072583">
    <property type="term" value="P:clathrin-dependent endocytosis"/>
    <property type="evidence" value="ECO:0007669"/>
    <property type="project" value="InterPro"/>
</dbReference>
<keyword evidence="17" id="KW-1185">Reference proteome</keyword>
<dbReference type="EMBL" id="CAJOBC010000897">
    <property type="protein sequence ID" value="CAF3636992.1"/>
    <property type="molecule type" value="Genomic_DNA"/>
</dbReference>
<reference evidence="13" key="1">
    <citation type="submission" date="2021-02" db="EMBL/GenBank/DDBJ databases">
        <authorList>
            <person name="Nowell W R."/>
        </authorList>
    </citation>
    <scope>NUCLEOTIDE SEQUENCE</scope>
</reference>
<dbReference type="GO" id="GO:0035615">
    <property type="term" value="F:clathrin adaptor activity"/>
    <property type="evidence" value="ECO:0007669"/>
    <property type="project" value="InterPro"/>
</dbReference>
<dbReference type="Proteomes" id="UP000677228">
    <property type="component" value="Unassembled WGS sequence"/>
</dbReference>
<comment type="subcellular location">
    <subcellularLocation>
        <location evidence="1">Cell membrane</location>
    </subcellularLocation>
    <subcellularLocation>
        <location evidence="2">Membrane</location>
        <location evidence="2">Coated pit</location>
        <topology evidence="2">Peripheral membrane protein</topology>
        <orientation evidence="2">Cytoplasmic side</orientation>
    </subcellularLocation>
</comment>
<sequence length="146" mass="17242">MIRFILIQNRAGKTRLAKWFVNFEDDEKQKLIEEVHAIVTVRDAKHTNFVEVGDTFRNFKIVYRRYAGLYFCICVDVTDNNLAYLEAIHNFVEVLNEFFHNVCELDLVFNFYKVYSVVDEMFLAGEIRETSQIKVLKQLTTLTSLE</sequence>
<dbReference type="PANTHER" id="PTHR11753">
    <property type="entry name" value="ADAPTOR COMPLEXES SMALL SUBUNIT FAMILY"/>
    <property type="match status" value="1"/>
</dbReference>
<dbReference type="Proteomes" id="UP000682733">
    <property type="component" value="Unassembled WGS sequence"/>
</dbReference>
<evidence type="ECO:0000256" key="6">
    <source>
        <dbReference type="ARBA" id="ARBA00022583"/>
    </source>
</evidence>
<dbReference type="OrthoDB" id="371463at2759"/>
<dbReference type="InterPro" id="IPR000804">
    <property type="entry name" value="Clathrin_sm-chain_CS"/>
</dbReference>
<evidence type="ECO:0000313" key="17">
    <source>
        <dbReference type="Proteomes" id="UP000663829"/>
    </source>
</evidence>
<dbReference type="EMBL" id="CAJNOK010015998">
    <property type="protein sequence ID" value="CAF1236538.1"/>
    <property type="molecule type" value="Genomic_DNA"/>
</dbReference>
<dbReference type="EMBL" id="CAJOBA010037545">
    <property type="protein sequence ID" value="CAF4044135.1"/>
    <property type="molecule type" value="Genomic_DNA"/>
</dbReference>
<evidence type="ECO:0000259" key="12">
    <source>
        <dbReference type="Pfam" id="PF01217"/>
    </source>
</evidence>
<evidence type="ECO:0000256" key="2">
    <source>
        <dbReference type="ARBA" id="ARBA00004277"/>
    </source>
</evidence>
<protein>
    <recommendedName>
        <fullName evidence="11">AP complex subunit sigma</fullName>
    </recommendedName>
</protein>
<dbReference type="InterPro" id="IPR022775">
    <property type="entry name" value="AP_mu_sigma_su"/>
</dbReference>
<gene>
    <name evidence="13" type="ORF">GPM918_LOCUS5988</name>
    <name evidence="14" type="ORF">OVA965_LOCUS25618</name>
    <name evidence="15" type="ORF">SRO942_LOCUS5988</name>
    <name evidence="16" type="ORF">TMI583_LOCUS26349</name>
</gene>
<evidence type="ECO:0000256" key="1">
    <source>
        <dbReference type="ARBA" id="ARBA00004236"/>
    </source>
</evidence>
<keyword evidence="9" id="KW-0168">Coated pit</keyword>
<dbReference type="GO" id="GO:0030122">
    <property type="term" value="C:AP-2 adaptor complex"/>
    <property type="evidence" value="ECO:0007669"/>
    <property type="project" value="InterPro"/>
</dbReference>
<comment type="similarity">
    <text evidence="3 11">Belongs to the adaptor complexes small subunit family.</text>
</comment>
<evidence type="ECO:0000256" key="11">
    <source>
        <dbReference type="PIRNR" id="PIRNR015588"/>
    </source>
</evidence>
<keyword evidence="5" id="KW-1003">Cell membrane</keyword>
<dbReference type="SUPFAM" id="SSF64356">
    <property type="entry name" value="SNARE-like"/>
    <property type="match status" value="1"/>
</dbReference>
<evidence type="ECO:0000256" key="3">
    <source>
        <dbReference type="ARBA" id="ARBA00006972"/>
    </source>
</evidence>
<dbReference type="InterPro" id="IPR016635">
    <property type="entry name" value="AP_complex_ssu"/>
</dbReference>
<comment type="caution">
    <text evidence="13">The sequence shown here is derived from an EMBL/GenBank/DDBJ whole genome shotgun (WGS) entry which is preliminary data.</text>
</comment>
<dbReference type="Gene3D" id="3.30.450.60">
    <property type="match status" value="1"/>
</dbReference>
<evidence type="ECO:0000313" key="15">
    <source>
        <dbReference type="EMBL" id="CAF3636992.1"/>
    </source>
</evidence>
<dbReference type="Proteomes" id="UP000681722">
    <property type="component" value="Unassembled WGS sequence"/>
</dbReference>
<dbReference type="GO" id="GO:0006886">
    <property type="term" value="P:intracellular protein transport"/>
    <property type="evidence" value="ECO:0007669"/>
    <property type="project" value="UniProtKB-UniRule"/>
</dbReference>
<keyword evidence="8 11" id="KW-0472">Membrane</keyword>
<evidence type="ECO:0000256" key="10">
    <source>
        <dbReference type="ARBA" id="ARBA00046780"/>
    </source>
</evidence>
<dbReference type="InterPro" id="IPR027156">
    <property type="entry name" value="APS2"/>
</dbReference>
<evidence type="ECO:0000313" key="13">
    <source>
        <dbReference type="EMBL" id="CAF0849363.1"/>
    </source>
</evidence>
<evidence type="ECO:0000313" key="14">
    <source>
        <dbReference type="EMBL" id="CAF1236538.1"/>
    </source>
</evidence>
<dbReference type="FunFam" id="3.30.450.60:FF:000004">
    <property type="entry name" value="AP complex subunit sigma"/>
    <property type="match status" value="1"/>
</dbReference>
<organism evidence="13 17">
    <name type="scientific">Didymodactylos carnosus</name>
    <dbReference type="NCBI Taxonomy" id="1234261"/>
    <lineage>
        <taxon>Eukaryota</taxon>
        <taxon>Metazoa</taxon>
        <taxon>Spiralia</taxon>
        <taxon>Gnathifera</taxon>
        <taxon>Rotifera</taxon>
        <taxon>Eurotatoria</taxon>
        <taxon>Bdelloidea</taxon>
        <taxon>Philodinida</taxon>
        <taxon>Philodinidae</taxon>
        <taxon>Didymodactylos</taxon>
    </lineage>
</organism>
<evidence type="ECO:0000256" key="8">
    <source>
        <dbReference type="ARBA" id="ARBA00023136"/>
    </source>
</evidence>
<evidence type="ECO:0000256" key="7">
    <source>
        <dbReference type="ARBA" id="ARBA00022927"/>
    </source>
</evidence>
<dbReference type="EMBL" id="CAJNOQ010000897">
    <property type="protein sequence ID" value="CAF0849363.1"/>
    <property type="molecule type" value="Genomic_DNA"/>
</dbReference>
<evidence type="ECO:0000256" key="9">
    <source>
        <dbReference type="ARBA" id="ARBA00023176"/>
    </source>
</evidence>
<dbReference type="CDD" id="cd14833">
    <property type="entry name" value="AP2_sigma"/>
    <property type="match status" value="1"/>
</dbReference>
<feature type="domain" description="AP complex mu/sigma subunit" evidence="12">
    <location>
        <begin position="1"/>
        <end position="144"/>
    </location>
</feature>
<evidence type="ECO:0000256" key="5">
    <source>
        <dbReference type="ARBA" id="ARBA00022475"/>
    </source>
</evidence>
<comment type="subunit">
    <text evidence="10">Adaptor protein complex 2 (AP-2) is a heterotetramer composed of two large adaptins (alpha-type subunit AP2A1 or AP2A2 and beta-type subunit AP2B1), a medium adaptin (mu-type subunit AP2M1) and a small adaptin (sigma-type subunit AP2S1). Interacts with CCDC32; the interaction is direct and mediates association of CCDC32 with adaptor protein complex 2 (AP-2).</text>
</comment>